<reference evidence="1" key="1">
    <citation type="submission" date="2014-05" db="EMBL/GenBank/DDBJ databases">
        <title>The transcriptome of the halophilic microalga Tetraselmis sp. GSL018 isolated from the Great Salt Lake, Utah.</title>
        <authorList>
            <person name="Jinkerson R.E."/>
            <person name="D'Adamo S."/>
            <person name="Posewitz M.C."/>
        </authorList>
    </citation>
    <scope>NUCLEOTIDE SEQUENCE</scope>
    <source>
        <strain evidence="1">GSL018</strain>
    </source>
</reference>
<accession>A0A061RV70</accession>
<protein>
    <submittedName>
        <fullName evidence="1">Uncharacterized protein</fullName>
    </submittedName>
</protein>
<name>A0A061RV70_9CHLO</name>
<feature type="non-terminal residue" evidence="1">
    <location>
        <position position="1"/>
    </location>
</feature>
<organism evidence="1">
    <name type="scientific">Tetraselmis sp. GSL018</name>
    <dbReference type="NCBI Taxonomy" id="582737"/>
    <lineage>
        <taxon>Eukaryota</taxon>
        <taxon>Viridiplantae</taxon>
        <taxon>Chlorophyta</taxon>
        <taxon>core chlorophytes</taxon>
        <taxon>Chlorodendrophyceae</taxon>
        <taxon>Chlorodendrales</taxon>
        <taxon>Chlorodendraceae</taxon>
        <taxon>Tetraselmis</taxon>
    </lineage>
</organism>
<dbReference type="AlphaFoldDB" id="A0A061RV70"/>
<dbReference type="EMBL" id="GBEZ01011138">
    <property type="protein sequence ID" value="JAC74619.1"/>
    <property type="molecule type" value="Transcribed_RNA"/>
</dbReference>
<sequence length="89" mass="10259">DTLRGRERLFHIGGITWFSLHFSLRRFAPKLALLLKFQQLKRRTKDITTFQIAVMICWVNACYTASTPVPSVLKAGFNVFLCCQSNRLP</sequence>
<proteinExistence type="predicted"/>
<evidence type="ECO:0000313" key="1">
    <source>
        <dbReference type="EMBL" id="JAC74619.1"/>
    </source>
</evidence>
<gene>
    <name evidence="1" type="ORF">TSPGSL018_25452</name>
</gene>
<feature type="non-terminal residue" evidence="1">
    <location>
        <position position="89"/>
    </location>
</feature>